<dbReference type="EMBL" id="QCYY01000963">
    <property type="protein sequence ID" value="ROT81511.1"/>
    <property type="molecule type" value="Genomic_DNA"/>
</dbReference>
<proteinExistence type="predicted"/>
<evidence type="ECO:0000256" key="8">
    <source>
        <dbReference type="ARBA" id="ARBA00023110"/>
    </source>
</evidence>
<comment type="subcellular location">
    <subcellularLocation>
        <location evidence="2">Cytoplasm</location>
    </subcellularLocation>
</comment>
<reference evidence="13 15" key="1">
    <citation type="submission" date="2018-04" db="EMBL/GenBank/DDBJ databases">
        <authorList>
            <person name="Zhang X."/>
            <person name="Yuan J."/>
            <person name="Li F."/>
            <person name="Xiang J."/>
        </authorList>
    </citation>
    <scope>NUCLEOTIDE SEQUENCE [LARGE SCALE GENOMIC DNA]</scope>
    <source>
        <tissue evidence="13">Muscle</tissue>
    </source>
</reference>
<dbReference type="Pfam" id="PF18023">
    <property type="entry name" value="FKBP_N_2"/>
    <property type="match status" value="1"/>
</dbReference>
<dbReference type="PANTHER" id="PTHR46512">
    <property type="entry name" value="PEPTIDYLPROLYL ISOMERASE"/>
    <property type="match status" value="1"/>
</dbReference>
<evidence type="ECO:0000256" key="10">
    <source>
        <dbReference type="ARBA" id="ARBA00029569"/>
    </source>
</evidence>
<dbReference type="PANTHER" id="PTHR46512:SF9">
    <property type="entry name" value="PEPTIDYLPROLYL ISOMERASE"/>
    <property type="match status" value="1"/>
</dbReference>
<evidence type="ECO:0000313" key="13">
    <source>
        <dbReference type="EMBL" id="ROT81251.1"/>
    </source>
</evidence>
<dbReference type="GO" id="GO:0003755">
    <property type="term" value="F:peptidyl-prolyl cis-trans isomerase activity"/>
    <property type="evidence" value="ECO:0007669"/>
    <property type="project" value="UniProtKB-EC"/>
</dbReference>
<name>A0A423TXR8_PENVA</name>
<dbReference type="EC" id="5.2.1.8" evidence="3"/>
<dbReference type="InterPro" id="IPR011990">
    <property type="entry name" value="TPR-like_helical_dom_sf"/>
</dbReference>
<dbReference type="Proteomes" id="UP000283509">
    <property type="component" value="Unassembled WGS sequence"/>
</dbReference>
<evidence type="ECO:0000256" key="1">
    <source>
        <dbReference type="ARBA" id="ARBA00000971"/>
    </source>
</evidence>
<evidence type="ECO:0000256" key="9">
    <source>
        <dbReference type="ARBA" id="ARBA00023235"/>
    </source>
</evidence>
<accession>A0A423TXR8</accession>
<dbReference type="EMBL" id="QCYY01000998">
    <property type="protein sequence ID" value="ROT81251.1"/>
    <property type="molecule type" value="Genomic_DNA"/>
</dbReference>
<dbReference type="STRING" id="6689.A0A423TXR8"/>
<dbReference type="OrthoDB" id="433738at2759"/>
<organism evidence="13 15">
    <name type="scientific">Penaeus vannamei</name>
    <name type="common">Whiteleg shrimp</name>
    <name type="synonym">Litopenaeus vannamei</name>
    <dbReference type="NCBI Taxonomy" id="6689"/>
    <lineage>
        <taxon>Eukaryota</taxon>
        <taxon>Metazoa</taxon>
        <taxon>Ecdysozoa</taxon>
        <taxon>Arthropoda</taxon>
        <taxon>Crustacea</taxon>
        <taxon>Multicrustacea</taxon>
        <taxon>Malacostraca</taxon>
        <taxon>Eumalacostraca</taxon>
        <taxon>Eucarida</taxon>
        <taxon>Decapoda</taxon>
        <taxon>Dendrobranchiata</taxon>
        <taxon>Penaeoidea</taxon>
        <taxon>Penaeidae</taxon>
        <taxon>Penaeus</taxon>
    </lineage>
</organism>
<keyword evidence="9 13" id="KW-0413">Isomerase</keyword>
<gene>
    <name evidence="14" type="ORF">C7M84_025331</name>
    <name evidence="13" type="ORF">C7M84_025579</name>
</gene>
<dbReference type="InterPro" id="IPR050754">
    <property type="entry name" value="FKBP4/5/8-like"/>
</dbReference>
<evidence type="ECO:0000313" key="15">
    <source>
        <dbReference type="Proteomes" id="UP000283509"/>
    </source>
</evidence>
<dbReference type="InterPro" id="IPR019734">
    <property type="entry name" value="TPR_rpt"/>
</dbReference>
<keyword evidence="6" id="KW-0677">Repeat</keyword>
<evidence type="ECO:0000256" key="4">
    <source>
        <dbReference type="ARBA" id="ARBA00022490"/>
    </source>
</evidence>
<keyword evidence="15" id="KW-1185">Reference proteome</keyword>
<comment type="catalytic activity">
    <reaction evidence="1">
        <text>[protein]-peptidylproline (omega=180) = [protein]-peptidylproline (omega=0)</text>
        <dbReference type="Rhea" id="RHEA:16237"/>
        <dbReference type="Rhea" id="RHEA-COMP:10747"/>
        <dbReference type="Rhea" id="RHEA-COMP:10748"/>
        <dbReference type="ChEBI" id="CHEBI:83833"/>
        <dbReference type="ChEBI" id="CHEBI:83834"/>
        <dbReference type="EC" id="5.2.1.8"/>
    </reaction>
</comment>
<reference evidence="13 15" key="2">
    <citation type="submission" date="2019-01" db="EMBL/GenBank/DDBJ databases">
        <title>The decoding of complex shrimp genome reveals the adaptation for benthos swimmer, frequently molting mechanism and breeding impact on genome.</title>
        <authorList>
            <person name="Sun Y."/>
            <person name="Gao Y."/>
            <person name="Yu Y."/>
        </authorList>
    </citation>
    <scope>NUCLEOTIDE SEQUENCE [LARGE SCALE GENOMIC DNA]</scope>
    <source>
        <tissue evidence="13">Muscle</tissue>
    </source>
</reference>
<dbReference type="GO" id="GO:0005737">
    <property type="term" value="C:cytoplasm"/>
    <property type="evidence" value="ECO:0007669"/>
    <property type="project" value="UniProtKB-SubCell"/>
</dbReference>
<dbReference type="PROSITE" id="PS50005">
    <property type="entry name" value="TPR"/>
    <property type="match status" value="1"/>
</dbReference>
<keyword evidence="5" id="KW-0597">Phosphoprotein</keyword>
<evidence type="ECO:0000256" key="11">
    <source>
        <dbReference type="PROSITE-ProRule" id="PRU00339"/>
    </source>
</evidence>
<protein>
    <recommendedName>
        <fullName evidence="3">peptidylprolyl isomerase</fullName>
        <ecNumber evidence="3">5.2.1.8</ecNumber>
    </recommendedName>
    <alternativeName>
        <fullName evidence="10">Rotamase</fullName>
    </alternativeName>
</protein>
<dbReference type="Gene3D" id="1.25.40.10">
    <property type="entry name" value="Tetratricopeptide repeat domain"/>
    <property type="match status" value="1"/>
</dbReference>
<evidence type="ECO:0000256" key="2">
    <source>
        <dbReference type="ARBA" id="ARBA00004496"/>
    </source>
</evidence>
<evidence type="ECO:0000256" key="7">
    <source>
        <dbReference type="ARBA" id="ARBA00022803"/>
    </source>
</evidence>
<dbReference type="AlphaFoldDB" id="A0A423TXR8"/>
<evidence type="ECO:0000259" key="12">
    <source>
        <dbReference type="Pfam" id="PF18023"/>
    </source>
</evidence>
<dbReference type="Pfam" id="PF07719">
    <property type="entry name" value="TPR_2"/>
    <property type="match status" value="1"/>
</dbReference>
<sequence>MRIIDIACWEVLNVEGEWAYNGKSAPRDGSKICVHITNECCSCEIELLESRYLVCEAEETVVFGEAVSAFDRSLELALSVMNDDETALINIKLPRKYVDDEADNDDITFTCQLGLKIIENAKLIFEHSPEEKMARAIRYKNLGVGLYKEGSFSKQVSAFFMFSQSVKWLVTINTEEAQSSLAEIKAIKMHCYNNLGLYHLRNHQYRLAVAATVTVLNEDPENIKALYRRSVANTELQNYEKAEEDIQAALLLDPNNTLIKKQVEILKKRQKMLSHKYAEAMKKYFA</sequence>
<dbReference type="SMART" id="SM00028">
    <property type="entry name" value="TPR"/>
    <property type="match status" value="2"/>
</dbReference>
<evidence type="ECO:0000313" key="14">
    <source>
        <dbReference type="EMBL" id="ROT81511.1"/>
    </source>
</evidence>
<dbReference type="SUPFAM" id="SSF48452">
    <property type="entry name" value="TPR-like"/>
    <property type="match status" value="1"/>
</dbReference>
<feature type="domain" description="BDBT FKBP like N-terminal" evidence="12">
    <location>
        <begin position="24"/>
        <end position="96"/>
    </location>
</feature>
<evidence type="ECO:0000256" key="3">
    <source>
        <dbReference type="ARBA" id="ARBA00013194"/>
    </source>
</evidence>
<keyword evidence="4" id="KW-0963">Cytoplasm</keyword>
<keyword evidence="8" id="KW-0697">Rotamase</keyword>
<feature type="repeat" description="TPR" evidence="11">
    <location>
        <begin position="223"/>
        <end position="256"/>
    </location>
</feature>
<comment type="caution">
    <text evidence="13">The sequence shown here is derived from an EMBL/GenBank/DDBJ whole genome shotgun (WGS) entry which is preliminary data.</text>
</comment>
<dbReference type="InterPro" id="IPR040478">
    <property type="entry name" value="FKBP_N_2"/>
</dbReference>
<dbReference type="InterPro" id="IPR013105">
    <property type="entry name" value="TPR_2"/>
</dbReference>
<keyword evidence="7 11" id="KW-0802">TPR repeat</keyword>
<evidence type="ECO:0000256" key="5">
    <source>
        <dbReference type="ARBA" id="ARBA00022553"/>
    </source>
</evidence>
<evidence type="ECO:0000256" key="6">
    <source>
        <dbReference type="ARBA" id="ARBA00022737"/>
    </source>
</evidence>